<feature type="domain" description="Guanylate kinase-like" evidence="1">
    <location>
        <begin position="1"/>
        <end position="145"/>
    </location>
</feature>
<sequence length="159" mass="18630">MGAAMDFNICKPDTLSKEEFHLKQKVEAFIHYKEKQSTFECITWENIEAVAAKGKHCLLEAELSCVKDLLRREIYPIIVYVKICEKNVKKLRKLPLRVESEDNFVRLCRAKEKELEVIPCLYTTLEPESWTGTEDLIGVIKDRILEEQKKTIWVEQDLL</sequence>
<dbReference type="PANTHER" id="PTHR14559">
    <property type="entry name" value="CASPASE RECRUITMENT DOMAIN FAMILY"/>
    <property type="match status" value="1"/>
</dbReference>
<dbReference type="PROSITE" id="PS50052">
    <property type="entry name" value="GUANYLATE_KINASE_2"/>
    <property type="match status" value="1"/>
</dbReference>
<organism evidence="2 3">
    <name type="scientific">Xenotaenia resolanae</name>
    <dbReference type="NCBI Taxonomy" id="208358"/>
    <lineage>
        <taxon>Eukaryota</taxon>
        <taxon>Metazoa</taxon>
        <taxon>Chordata</taxon>
        <taxon>Craniata</taxon>
        <taxon>Vertebrata</taxon>
        <taxon>Euteleostomi</taxon>
        <taxon>Actinopterygii</taxon>
        <taxon>Neopterygii</taxon>
        <taxon>Teleostei</taxon>
        <taxon>Neoteleostei</taxon>
        <taxon>Acanthomorphata</taxon>
        <taxon>Ovalentaria</taxon>
        <taxon>Atherinomorphae</taxon>
        <taxon>Cyprinodontiformes</taxon>
        <taxon>Goodeidae</taxon>
        <taxon>Xenotaenia</taxon>
    </lineage>
</organism>
<dbReference type="Proteomes" id="UP001444071">
    <property type="component" value="Unassembled WGS sequence"/>
</dbReference>
<dbReference type="InterPro" id="IPR008145">
    <property type="entry name" value="GK/Ca_channel_bsu"/>
</dbReference>
<proteinExistence type="predicted"/>
<dbReference type="InterPro" id="IPR027417">
    <property type="entry name" value="P-loop_NTPase"/>
</dbReference>
<evidence type="ECO:0000313" key="2">
    <source>
        <dbReference type="EMBL" id="MEQ2277357.1"/>
    </source>
</evidence>
<reference evidence="2 3" key="1">
    <citation type="submission" date="2021-06" db="EMBL/GenBank/DDBJ databases">
        <authorList>
            <person name="Palmer J.M."/>
        </authorList>
    </citation>
    <scope>NUCLEOTIDE SEQUENCE [LARGE SCALE GENOMIC DNA]</scope>
    <source>
        <strain evidence="2 3">XR_2019</strain>
        <tissue evidence="2">Muscle</tissue>
    </source>
</reference>
<comment type="caution">
    <text evidence="2">The sequence shown here is derived from an EMBL/GenBank/DDBJ whole genome shotgun (WGS) entry which is preliminary data.</text>
</comment>
<gene>
    <name evidence="2" type="ORF">XENORESO_001550</name>
</gene>
<evidence type="ECO:0000259" key="1">
    <source>
        <dbReference type="PROSITE" id="PS50052"/>
    </source>
</evidence>
<accession>A0ABV0X9Y4</accession>
<evidence type="ECO:0000313" key="3">
    <source>
        <dbReference type="Proteomes" id="UP001444071"/>
    </source>
</evidence>
<name>A0ABV0X9Y4_9TELE</name>
<dbReference type="Pfam" id="PF00625">
    <property type="entry name" value="Guanylate_kin"/>
    <property type="match status" value="1"/>
</dbReference>
<dbReference type="InterPro" id="IPR008144">
    <property type="entry name" value="Guanylate_kin-like_dom"/>
</dbReference>
<dbReference type="SUPFAM" id="SSF52540">
    <property type="entry name" value="P-loop containing nucleoside triphosphate hydrolases"/>
    <property type="match status" value="1"/>
</dbReference>
<keyword evidence="3" id="KW-1185">Reference proteome</keyword>
<dbReference type="Gene3D" id="3.40.50.300">
    <property type="entry name" value="P-loop containing nucleotide triphosphate hydrolases"/>
    <property type="match status" value="1"/>
</dbReference>
<protein>
    <recommendedName>
        <fullName evidence="1">Guanylate kinase-like domain-containing protein</fullName>
    </recommendedName>
</protein>
<dbReference type="PANTHER" id="PTHR14559:SF4">
    <property type="entry name" value="CASPASE RECRUITMENT DOMAIN-CONTAINING PROTEIN 11"/>
    <property type="match status" value="1"/>
</dbReference>
<dbReference type="EMBL" id="JAHRIM010091342">
    <property type="protein sequence ID" value="MEQ2277357.1"/>
    <property type="molecule type" value="Genomic_DNA"/>
</dbReference>